<feature type="region of interest" description="Disordered" evidence="2">
    <location>
        <begin position="414"/>
        <end position="472"/>
    </location>
</feature>
<keyword evidence="1" id="KW-0863">Zinc-finger</keyword>
<dbReference type="OrthoDB" id="6362543at2759"/>
<feature type="region of interest" description="Disordered" evidence="2">
    <location>
        <begin position="574"/>
        <end position="598"/>
    </location>
</feature>
<keyword evidence="5" id="KW-1185">Reference proteome</keyword>
<gene>
    <name evidence="4" type="ORF">C7M84_023890</name>
</gene>
<sequence>MDVVCVGKPLICSNPHKLYQPCKLWIQNQCPKLPASCVYIHSYFCPDKDSCKREFCTLLHHDLENALPDCNKKNDGHEASPQSCSPKEAKKKGSTKSRSPELITIEDDDEIRMSSPSPTFDDELCQELEEIGEELDRFTEETIGNSDITRNKEFEFLYSRDDMESNGNAILKRKPAESRNAPSFKFFSCLASKEENAFNPRKWLDEFCFKSSEKQVDREGHGIETISKITTDVGQHEKQFEDDSAKAKLLLKQKTQLMKNAKFLIDQKKLLTTERDNVIKRVKGGSVNQSKISRVLDENARLTKELSAHLQSITTNIQQINEKMGHLAKTSVGKVDSASVNLSKEKVVPLSSHGSEAKQNINTKEIFDKITNDLKGQKFCSNRTQVLSKTEEYPQLEANVKSSYSEHKILGHTSQHTDQNHDVSPQGTFGNNGNQLKGETGKEKQDVINEETTSTSQSYGSEGKKNEENTTSSNKFSIDEKIALCVLDKDKIAPNVKGTEIKESKGVLESVKDSISEKRKRYELDETHNNNKKTNRTLRDKNTYWCKKCNAFYTSVYGYVEHLESTSHFENVKNDSQTQGRVTGSRCKGNDEKVDDTPPQGVEFLHSTTVFFCELCSQVMYDKDEVILHPQKSQHLKKYKEYIQGNVTQEIQFMKEKMSALTEYCKKRQVKLVKNASGVITDCLTEPSNPCTGPPDKEKTSNSDSSSSTKRKLMNEQCEHNKKNRVER</sequence>
<feature type="region of interest" description="Disordered" evidence="2">
    <location>
        <begin position="685"/>
        <end position="728"/>
    </location>
</feature>
<reference evidence="4 5" key="1">
    <citation type="submission" date="2018-04" db="EMBL/GenBank/DDBJ databases">
        <authorList>
            <person name="Zhang X."/>
            <person name="Yuan J."/>
            <person name="Li F."/>
            <person name="Xiang J."/>
        </authorList>
    </citation>
    <scope>NUCLEOTIDE SEQUENCE [LARGE SCALE GENOMIC DNA]</scope>
    <source>
        <tissue evidence="4">Muscle</tissue>
    </source>
</reference>
<dbReference type="InterPro" id="IPR000571">
    <property type="entry name" value="Znf_CCCH"/>
</dbReference>
<dbReference type="EMBL" id="QCYY01000759">
    <property type="protein sequence ID" value="ROT82905.1"/>
    <property type="molecule type" value="Genomic_DNA"/>
</dbReference>
<feature type="compositionally biased region" description="Polar residues" evidence="2">
    <location>
        <begin position="450"/>
        <end position="460"/>
    </location>
</feature>
<organism evidence="4 5">
    <name type="scientific">Penaeus vannamei</name>
    <name type="common">Whiteleg shrimp</name>
    <name type="synonym">Litopenaeus vannamei</name>
    <dbReference type="NCBI Taxonomy" id="6689"/>
    <lineage>
        <taxon>Eukaryota</taxon>
        <taxon>Metazoa</taxon>
        <taxon>Ecdysozoa</taxon>
        <taxon>Arthropoda</taxon>
        <taxon>Crustacea</taxon>
        <taxon>Multicrustacea</taxon>
        <taxon>Malacostraca</taxon>
        <taxon>Eumalacostraca</taxon>
        <taxon>Eucarida</taxon>
        <taxon>Decapoda</taxon>
        <taxon>Dendrobranchiata</taxon>
        <taxon>Penaeoidea</taxon>
        <taxon>Penaeidae</taxon>
        <taxon>Penaeus</taxon>
    </lineage>
</organism>
<feature type="region of interest" description="Disordered" evidence="2">
    <location>
        <begin position="74"/>
        <end position="103"/>
    </location>
</feature>
<name>A0A3R7MQ31_PENVA</name>
<evidence type="ECO:0000313" key="5">
    <source>
        <dbReference type="Proteomes" id="UP000283509"/>
    </source>
</evidence>
<dbReference type="InterPro" id="IPR013087">
    <property type="entry name" value="Znf_C2H2_type"/>
</dbReference>
<dbReference type="AlphaFoldDB" id="A0A3R7MQ31"/>
<evidence type="ECO:0000313" key="4">
    <source>
        <dbReference type="EMBL" id="ROT82905.1"/>
    </source>
</evidence>
<protein>
    <recommendedName>
        <fullName evidence="3">C3H1-type domain-containing protein</fullName>
    </recommendedName>
</protein>
<dbReference type="PROSITE" id="PS50103">
    <property type="entry name" value="ZF_C3H1"/>
    <property type="match status" value="1"/>
</dbReference>
<dbReference type="GO" id="GO:0008270">
    <property type="term" value="F:zinc ion binding"/>
    <property type="evidence" value="ECO:0007669"/>
    <property type="project" value="UniProtKB-KW"/>
</dbReference>
<feature type="compositionally biased region" description="Basic and acidic residues" evidence="2">
    <location>
        <begin position="713"/>
        <end position="728"/>
    </location>
</feature>
<feature type="compositionally biased region" description="Polar residues" evidence="2">
    <location>
        <begin position="414"/>
        <end position="437"/>
    </location>
</feature>
<evidence type="ECO:0000259" key="3">
    <source>
        <dbReference type="PROSITE" id="PS50103"/>
    </source>
</evidence>
<keyword evidence="1" id="KW-0479">Metal-binding</keyword>
<evidence type="ECO:0000256" key="2">
    <source>
        <dbReference type="SAM" id="MobiDB-lite"/>
    </source>
</evidence>
<dbReference type="Proteomes" id="UP000283509">
    <property type="component" value="Unassembled WGS sequence"/>
</dbReference>
<evidence type="ECO:0000256" key="1">
    <source>
        <dbReference type="PROSITE-ProRule" id="PRU00723"/>
    </source>
</evidence>
<dbReference type="STRING" id="6689.A0A3R7MQ31"/>
<keyword evidence="1" id="KW-0862">Zinc</keyword>
<comment type="caution">
    <text evidence="4">The sequence shown here is derived from an EMBL/GenBank/DDBJ whole genome shotgun (WGS) entry which is preliminary data.</text>
</comment>
<feature type="domain" description="C3H1-type" evidence="3">
    <location>
        <begin position="21"/>
        <end position="44"/>
    </location>
</feature>
<reference evidence="4 5" key="2">
    <citation type="submission" date="2019-01" db="EMBL/GenBank/DDBJ databases">
        <title>The decoding of complex shrimp genome reveals the adaptation for benthos swimmer, frequently molting mechanism and breeding impact on genome.</title>
        <authorList>
            <person name="Sun Y."/>
            <person name="Gao Y."/>
            <person name="Yu Y."/>
        </authorList>
    </citation>
    <scope>NUCLEOTIDE SEQUENCE [LARGE SCALE GENOMIC DNA]</scope>
    <source>
        <tissue evidence="4">Muscle</tissue>
    </source>
</reference>
<proteinExistence type="predicted"/>
<dbReference type="PROSITE" id="PS00028">
    <property type="entry name" value="ZINC_FINGER_C2H2_1"/>
    <property type="match status" value="2"/>
</dbReference>
<accession>A0A3R7MQ31</accession>
<feature type="zinc finger region" description="C3H1-type" evidence="1">
    <location>
        <begin position="21"/>
        <end position="44"/>
    </location>
</feature>